<reference evidence="1" key="1">
    <citation type="submission" date="2016-04" db="EMBL/GenBank/DDBJ databases">
        <authorList>
            <person name="Tabuchi Yagui T.R."/>
        </authorList>
    </citation>
    <scope>NUCLEOTIDE SEQUENCE [LARGE SCALE GENOMIC DNA]</scope>
    <source>
        <strain evidence="1">NIES-26</strain>
    </source>
</reference>
<dbReference type="Proteomes" id="UP000252107">
    <property type="component" value="Unassembled WGS sequence"/>
</dbReference>
<dbReference type="AlphaFoldDB" id="A0A367RAF9"/>
<proteinExistence type="predicted"/>
<evidence type="ECO:0008006" key="3">
    <source>
        <dbReference type="Google" id="ProtNLM"/>
    </source>
</evidence>
<keyword evidence="2" id="KW-1185">Reference proteome</keyword>
<sequence length="93" mass="10402">MAAQTLCRSNSALGAYYRRMQAKMGAPKAITAAAHKLARIFYRLWTSGDQFIDPGVDAYEQRYRERVVNNLKKKALAFGLELTPISDSTQCVS</sequence>
<evidence type="ECO:0000313" key="2">
    <source>
        <dbReference type="Proteomes" id="UP000252107"/>
    </source>
</evidence>
<name>A0A367RAF9_9NOSO</name>
<comment type="caution">
    <text evidence="1">The sequence shown here is derived from an EMBL/GenBank/DDBJ whole genome shotgun (WGS) entry which is preliminary data.</text>
</comment>
<evidence type="ECO:0000313" key="1">
    <source>
        <dbReference type="EMBL" id="RCJ32514.1"/>
    </source>
</evidence>
<dbReference type="EMBL" id="LXQD01000205">
    <property type="protein sequence ID" value="RCJ32514.1"/>
    <property type="molecule type" value="Genomic_DNA"/>
</dbReference>
<accession>A0A367RAF9</accession>
<organism evidence="1 2">
    <name type="scientific">Nostoc minutum NIES-26</name>
    <dbReference type="NCBI Taxonomy" id="1844469"/>
    <lineage>
        <taxon>Bacteria</taxon>
        <taxon>Bacillati</taxon>
        <taxon>Cyanobacteriota</taxon>
        <taxon>Cyanophyceae</taxon>
        <taxon>Nostocales</taxon>
        <taxon>Nostocaceae</taxon>
        <taxon>Nostoc</taxon>
    </lineage>
</organism>
<protein>
    <recommendedName>
        <fullName evidence="3">Transposase</fullName>
    </recommendedName>
</protein>
<gene>
    <name evidence="1" type="ORF">A6770_19105</name>
</gene>